<accession>A0A6J5L910</accession>
<dbReference type="NCBIfam" id="TIGR04183">
    <property type="entry name" value="Por_Secre_tail"/>
    <property type="match status" value="1"/>
</dbReference>
<evidence type="ECO:0000313" key="2">
    <source>
        <dbReference type="EMBL" id="CAB4129912.1"/>
    </source>
</evidence>
<evidence type="ECO:0000259" key="1">
    <source>
        <dbReference type="Pfam" id="PF18962"/>
    </source>
</evidence>
<dbReference type="InterPro" id="IPR026444">
    <property type="entry name" value="Secre_tail"/>
</dbReference>
<feature type="domain" description="Secretion system C-terminal sorting" evidence="1">
    <location>
        <begin position="170"/>
        <end position="239"/>
    </location>
</feature>
<reference evidence="2" key="1">
    <citation type="submission" date="2020-04" db="EMBL/GenBank/DDBJ databases">
        <authorList>
            <person name="Chiriac C."/>
            <person name="Salcher M."/>
            <person name="Ghai R."/>
            <person name="Kavagutti S V."/>
        </authorList>
    </citation>
    <scope>NUCLEOTIDE SEQUENCE</scope>
</reference>
<sequence length="240" mass="26594">MKKLLLIALLSLSTLVGFSQVDTIIVTPNSPSALLLTYPDSLGFNAKVSLRQPAPGNPIYECGYPNVTLESDMTPIAIAIVYSDDNATQWLSTQFLFNLPYNDSLHFCMEYVGDCYCNIDPIYDTDGDGIICDTMWNSTPDTIPNDIVASWIYKLQCADDVSELTNNIKVWPNPIGETINISSPSNNTNVKIISVDGKCVYNQKFYQKQIQINGNILSNGSYVILMTDDSGEVYTTKIIK</sequence>
<dbReference type="EMBL" id="LR796235">
    <property type="protein sequence ID" value="CAB4129912.1"/>
    <property type="molecule type" value="Genomic_DNA"/>
</dbReference>
<name>A0A6J5L910_9CAUD</name>
<organism evidence="2">
    <name type="scientific">uncultured Caudovirales phage</name>
    <dbReference type="NCBI Taxonomy" id="2100421"/>
    <lineage>
        <taxon>Viruses</taxon>
        <taxon>Duplodnaviria</taxon>
        <taxon>Heunggongvirae</taxon>
        <taxon>Uroviricota</taxon>
        <taxon>Caudoviricetes</taxon>
        <taxon>Peduoviridae</taxon>
        <taxon>Maltschvirus</taxon>
        <taxon>Maltschvirus maltsch</taxon>
    </lineage>
</organism>
<protein>
    <submittedName>
        <fullName evidence="2">Secretion system C-terminal sorting domain</fullName>
    </submittedName>
</protein>
<dbReference type="Pfam" id="PF18962">
    <property type="entry name" value="Por_Secre_tail"/>
    <property type="match status" value="1"/>
</dbReference>
<proteinExistence type="predicted"/>
<gene>
    <name evidence="2" type="ORF">UFOVP117_161</name>
</gene>